<sequence length="284" mass="30393">MPKHIAFIGLGAMGFPMAKRLCQAGFHLDIVLHRHRQPVEELVGMGATLVDSVATACRNADVIISILPSDKEMAEVLLNADVRGSVRPGTILLEMTSGTPNMMAKVEDVYVDLGCHVLDAPVSGGTIGAANGSLTVMAGGNQEIIDKLSSIFDVLAKQVFTVGQVGDGKAIKAINQMLAGVHMVAASEAIRLAQHLHIDMERLKDVVAASSGASWMFLNKIDTVLARNFEPGFKLDLMKKDIRIALDEGKQIPLPITGLVHELYQLMSSQNGDEDFSVISTLAP</sequence>
<name>A0ABV5AAF0_9BACL</name>
<dbReference type="InterPro" id="IPR015815">
    <property type="entry name" value="HIBADH-related"/>
</dbReference>
<dbReference type="InterPro" id="IPR029154">
    <property type="entry name" value="HIBADH-like_NADP-bd"/>
</dbReference>
<keyword evidence="2 6" id="KW-0560">Oxidoreductase</keyword>
<feature type="domain" description="3-hydroxyisobutyrate dehydrogenase-like NAD-binding" evidence="5">
    <location>
        <begin position="166"/>
        <end position="278"/>
    </location>
</feature>
<evidence type="ECO:0000256" key="1">
    <source>
        <dbReference type="ARBA" id="ARBA00009080"/>
    </source>
</evidence>
<dbReference type="InterPro" id="IPR008927">
    <property type="entry name" value="6-PGluconate_DH-like_C_sf"/>
</dbReference>
<keyword evidence="7" id="KW-1185">Reference proteome</keyword>
<comment type="caution">
    <text evidence="6">The sequence shown here is derived from an EMBL/GenBank/DDBJ whole genome shotgun (WGS) entry which is preliminary data.</text>
</comment>
<dbReference type="InterPro" id="IPR002204">
    <property type="entry name" value="3-OH-isobutyrate_DH-rel_CS"/>
</dbReference>
<dbReference type="Pfam" id="PF14833">
    <property type="entry name" value="NAD_binding_11"/>
    <property type="match status" value="1"/>
</dbReference>
<evidence type="ECO:0000256" key="3">
    <source>
        <dbReference type="ARBA" id="ARBA00023027"/>
    </source>
</evidence>
<dbReference type="InterPro" id="IPR036291">
    <property type="entry name" value="NAD(P)-bd_dom_sf"/>
</dbReference>
<evidence type="ECO:0000259" key="4">
    <source>
        <dbReference type="Pfam" id="PF03446"/>
    </source>
</evidence>
<organism evidence="6 7">
    <name type="scientific">Alicyclobacillus fastidiosus</name>
    <dbReference type="NCBI Taxonomy" id="392011"/>
    <lineage>
        <taxon>Bacteria</taxon>
        <taxon>Bacillati</taxon>
        <taxon>Bacillota</taxon>
        <taxon>Bacilli</taxon>
        <taxon>Bacillales</taxon>
        <taxon>Alicyclobacillaceae</taxon>
        <taxon>Alicyclobacillus</taxon>
    </lineage>
</organism>
<dbReference type="SUPFAM" id="SSF51735">
    <property type="entry name" value="NAD(P)-binding Rossmann-fold domains"/>
    <property type="match status" value="1"/>
</dbReference>
<evidence type="ECO:0000313" key="7">
    <source>
        <dbReference type="Proteomes" id="UP001579974"/>
    </source>
</evidence>
<reference evidence="6 7" key="1">
    <citation type="journal article" date="2024" name="Int. J. Mol. Sci.">
        <title>Exploration of Alicyclobacillus spp. Genome in Search of Antibiotic Resistance.</title>
        <authorList>
            <person name="Bucka-Kolendo J."/>
            <person name="Kiousi D.E."/>
            <person name="Dekowska A."/>
            <person name="Mikolajczuk-Szczyrba A."/>
            <person name="Karadedos D.M."/>
            <person name="Michael P."/>
            <person name="Galanis A."/>
            <person name="Sokolowska B."/>
        </authorList>
    </citation>
    <scope>NUCLEOTIDE SEQUENCE [LARGE SCALE GENOMIC DNA]</scope>
    <source>
        <strain evidence="6 7">KKP 3000</strain>
    </source>
</reference>
<feature type="domain" description="6-phosphogluconate dehydrogenase NADP-binding" evidence="4">
    <location>
        <begin position="5"/>
        <end position="163"/>
    </location>
</feature>
<evidence type="ECO:0000259" key="5">
    <source>
        <dbReference type="Pfam" id="PF14833"/>
    </source>
</evidence>
<dbReference type="Gene3D" id="3.40.50.720">
    <property type="entry name" value="NAD(P)-binding Rossmann-like Domain"/>
    <property type="match status" value="1"/>
</dbReference>
<dbReference type="Gene3D" id="1.10.1040.10">
    <property type="entry name" value="N-(1-d-carboxylethyl)-l-norvaline Dehydrogenase, domain 2"/>
    <property type="match status" value="1"/>
</dbReference>
<dbReference type="Pfam" id="PF03446">
    <property type="entry name" value="NAD_binding_2"/>
    <property type="match status" value="1"/>
</dbReference>
<accession>A0ABV5AAF0</accession>
<evidence type="ECO:0000313" key="6">
    <source>
        <dbReference type="EMBL" id="MFB5188820.1"/>
    </source>
</evidence>
<dbReference type="PANTHER" id="PTHR43060:SF15">
    <property type="entry name" value="3-HYDROXYISOBUTYRATE DEHYDROGENASE-LIKE 1, MITOCHONDRIAL-RELATED"/>
    <property type="match status" value="1"/>
</dbReference>
<proteinExistence type="inferred from homology"/>
<keyword evidence="3" id="KW-0520">NAD</keyword>
<dbReference type="PROSITE" id="PS00895">
    <property type="entry name" value="3_HYDROXYISOBUT_DH"/>
    <property type="match status" value="1"/>
</dbReference>
<dbReference type="SUPFAM" id="SSF48179">
    <property type="entry name" value="6-phosphogluconate dehydrogenase C-terminal domain-like"/>
    <property type="match status" value="1"/>
</dbReference>
<dbReference type="PIRSF" id="PIRSF000103">
    <property type="entry name" value="HIBADH"/>
    <property type="match status" value="1"/>
</dbReference>
<comment type="similarity">
    <text evidence="1">Belongs to the HIBADH-related family.</text>
</comment>
<dbReference type="RefSeq" id="WP_275475656.1">
    <property type="nucleotide sequence ID" value="NZ_CP162940.1"/>
</dbReference>
<dbReference type="Proteomes" id="UP001579974">
    <property type="component" value="Unassembled WGS sequence"/>
</dbReference>
<dbReference type="InterPro" id="IPR006115">
    <property type="entry name" value="6PGDH_NADP-bd"/>
</dbReference>
<dbReference type="InterPro" id="IPR013328">
    <property type="entry name" value="6PGD_dom2"/>
</dbReference>
<dbReference type="EC" id="1.1.-.-" evidence="6"/>
<protein>
    <submittedName>
        <fullName evidence="6">NAD(P)-dependent oxidoreductase</fullName>
        <ecNumber evidence="6">1.1.-.-</ecNumber>
    </submittedName>
</protein>
<dbReference type="GO" id="GO:0016491">
    <property type="term" value="F:oxidoreductase activity"/>
    <property type="evidence" value="ECO:0007669"/>
    <property type="project" value="UniProtKB-KW"/>
</dbReference>
<evidence type="ECO:0000256" key="2">
    <source>
        <dbReference type="ARBA" id="ARBA00023002"/>
    </source>
</evidence>
<dbReference type="EMBL" id="JBDXSU010000001">
    <property type="protein sequence ID" value="MFB5188820.1"/>
    <property type="molecule type" value="Genomic_DNA"/>
</dbReference>
<gene>
    <name evidence="6" type="ORF">KKP3000_001254</name>
</gene>
<dbReference type="PANTHER" id="PTHR43060">
    <property type="entry name" value="3-HYDROXYISOBUTYRATE DEHYDROGENASE-LIKE 1, MITOCHONDRIAL-RELATED"/>
    <property type="match status" value="1"/>
</dbReference>